<name>A0A6C0KKN3_9ZZZZ</name>
<keyword evidence="1" id="KW-0238">DNA-binding</keyword>
<reference evidence="2" key="1">
    <citation type="journal article" date="2020" name="Nature">
        <title>Giant virus diversity and host interactions through global metagenomics.</title>
        <authorList>
            <person name="Schulz F."/>
            <person name="Roux S."/>
            <person name="Paez-Espino D."/>
            <person name="Jungbluth S."/>
            <person name="Walsh D.A."/>
            <person name="Denef V.J."/>
            <person name="McMahon K.D."/>
            <person name="Konstantinidis K.T."/>
            <person name="Eloe-Fadrosh E.A."/>
            <person name="Kyrpides N.C."/>
            <person name="Woyke T."/>
        </authorList>
    </citation>
    <scope>NUCLEOTIDE SEQUENCE</scope>
    <source>
        <strain evidence="2">GVMAG-S-3300013006-138</strain>
    </source>
</reference>
<accession>A0A6C0KKN3</accession>
<dbReference type="InterPro" id="IPR001387">
    <property type="entry name" value="Cro/C1-type_HTH"/>
</dbReference>
<dbReference type="EMBL" id="MN740925">
    <property type="protein sequence ID" value="QHU18179.1"/>
    <property type="molecule type" value="Genomic_DNA"/>
</dbReference>
<dbReference type="SUPFAM" id="SSF47413">
    <property type="entry name" value="lambda repressor-like DNA-binding domains"/>
    <property type="match status" value="1"/>
</dbReference>
<dbReference type="PANTHER" id="PTHR10245:SF15">
    <property type="entry name" value="ENDOTHELIAL DIFFERENTIATION-RELATED FACTOR 1"/>
    <property type="match status" value="1"/>
</dbReference>
<proteinExistence type="predicted"/>
<protein>
    <recommendedName>
        <fullName evidence="3">HTH cro/C1-type domain-containing protein</fullName>
    </recommendedName>
</protein>
<dbReference type="AlphaFoldDB" id="A0A6C0KKN3"/>
<sequence>MNDPNSRIPSFITMDRDDGGWTHVGASKKKKVNKAETGPSPIAKCVSFSSQISQSQRIIPKQSSLPTQSMRKLEEADGPIKLKTLSMEMRQEITNRRVSKQWTQADLNKFCSFPQNTIREIESGRLAPNQHQLSMLNRILKGGIHYN</sequence>
<dbReference type="CDD" id="cd00093">
    <property type="entry name" value="HTH_XRE"/>
    <property type="match status" value="1"/>
</dbReference>
<evidence type="ECO:0000256" key="1">
    <source>
        <dbReference type="ARBA" id="ARBA00023125"/>
    </source>
</evidence>
<dbReference type="GO" id="GO:0005634">
    <property type="term" value="C:nucleus"/>
    <property type="evidence" value="ECO:0007669"/>
    <property type="project" value="TreeGrafter"/>
</dbReference>
<dbReference type="GO" id="GO:0003677">
    <property type="term" value="F:DNA binding"/>
    <property type="evidence" value="ECO:0007669"/>
    <property type="project" value="UniProtKB-KW"/>
</dbReference>
<organism evidence="2">
    <name type="scientific">viral metagenome</name>
    <dbReference type="NCBI Taxonomy" id="1070528"/>
    <lineage>
        <taxon>unclassified sequences</taxon>
        <taxon>metagenomes</taxon>
        <taxon>organismal metagenomes</taxon>
    </lineage>
</organism>
<dbReference type="PANTHER" id="PTHR10245">
    <property type="entry name" value="ENDOTHELIAL DIFFERENTIATION-RELATED FACTOR 1 MULTIPROTEIN BRIDGING FACTOR 1"/>
    <property type="match status" value="1"/>
</dbReference>
<evidence type="ECO:0000313" key="2">
    <source>
        <dbReference type="EMBL" id="QHU18179.1"/>
    </source>
</evidence>
<dbReference type="Gene3D" id="1.10.260.40">
    <property type="entry name" value="lambda repressor-like DNA-binding domains"/>
    <property type="match status" value="1"/>
</dbReference>
<dbReference type="InterPro" id="IPR010982">
    <property type="entry name" value="Lambda_DNA-bd_dom_sf"/>
</dbReference>
<evidence type="ECO:0008006" key="3">
    <source>
        <dbReference type="Google" id="ProtNLM"/>
    </source>
</evidence>